<evidence type="ECO:0000259" key="1">
    <source>
        <dbReference type="Pfam" id="PF09860"/>
    </source>
</evidence>
<dbReference type="Pfam" id="PF09860">
    <property type="entry name" value="DUF2087"/>
    <property type="match status" value="1"/>
</dbReference>
<dbReference type="STRING" id="561184.SAMN05216376_10185"/>
<comment type="caution">
    <text evidence="2">The sequence shown here is derived from an EMBL/GenBank/DDBJ whole genome shotgun (WGS) entry which is preliminary data.</text>
</comment>
<gene>
    <name evidence="2" type="ORF">OA50_01769</name>
</gene>
<organism evidence="2 3">
    <name type="scientific">Mameliella alba</name>
    <dbReference type="NCBI Taxonomy" id="561184"/>
    <lineage>
        <taxon>Bacteria</taxon>
        <taxon>Pseudomonadati</taxon>
        <taxon>Pseudomonadota</taxon>
        <taxon>Alphaproteobacteria</taxon>
        <taxon>Rhodobacterales</taxon>
        <taxon>Roseobacteraceae</taxon>
        <taxon>Mameliella</taxon>
    </lineage>
</organism>
<evidence type="ECO:0000313" key="2">
    <source>
        <dbReference type="EMBL" id="KHQ53780.1"/>
    </source>
</evidence>
<evidence type="ECO:0000313" key="3">
    <source>
        <dbReference type="Proteomes" id="UP000030960"/>
    </source>
</evidence>
<accession>A0A0B3RRN5</accession>
<proteinExistence type="predicted"/>
<protein>
    <recommendedName>
        <fullName evidence="1">DUF2087 domain-containing protein</fullName>
    </recommendedName>
</protein>
<dbReference type="RefSeq" id="WP_043139846.1">
    <property type="nucleotide sequence ID" value="NZ_JSUQ01000006.1"/>
</dbReference>
<dbReference type="EMBL" id="JSUQ01000006">
    <property type="protein sequence ID" value="KHQ53780.1"/>
    <property type="molecule type" value="Genomic_DNA"/>
</dbReference>
<feature type="domain" description="DUF2087" evidence="1">
    <location>
        <begin position="78"/>
        <end position="148"/>
    </location>
</feature>
<dbReference type="OrthoDB" id="6867569at2"/>
<reference evidence="2 3" key="1">
    <citation type="submission" date="2014-10" db="EMBL/GenBank/DDBJ databases">
        <title>Genome sequence of Ponticoccus sp. strain UMTAT08 isolated from clonal culture of toxic dinoflagellate Alexandrium tamiyavanichii.</title>
        <authorList>
            <person name="Gan H.Y."/>
            <person name="Muhd D.-D."/>
            <person name="Mohd Noor M.E."/>
            <person name="Yeong Y.S."/>
            <person name="Usup G."/>
        </authorList>
    </citation>
    <scope>NUCLEOTIDE SEQUENCE [LARGE SCALE GENOMIC DNA]</scope>
    <source>
        <strain evidence="2 3">UMTAT08</strain>
    </source>
</reference>
<dbReference type="AlphaFoldDB" id="A0A0B3RRN5"/>
<keyword evidence="3" id="KW-1185">Reference proteome</keyword>
<dbReference type="Proteomes" id="UP000030960">
    <property type="component" value="Unassembled WGS sequence"/>
</dbReference>
<sequence length="167" mass="18807">MSRDPIALTIPDLSVFAKSLRAGLDNPPSHLEMLGLIARAAGYRNYQHMRARLGDSPAEPLDDRAVARAARFFDDAARFTDWPGRTSVQGLCLWVVWAQLPPETSWTEREISARIDALCSFRDAAQIRRAMIEHGLLRRDRAGCAYVRLERRPSAEARALIARVLRP</sequence>
<name>A0A0B3RRN5_9RHOB</name>
<dbReference type="InterPro" id="IPR018656">
    <property type="entry name" value="DUF2087"/>
</dbReference>